<name>A0AAD6ZA18_9AGAR</name>
<comment type="caution">
    <text evidence="2">The sequence shown here is derived from an EMBL/GenBank/DDBJ whole genome shotgun (WGS) entry which is preliminary data.</text>
</comment>
<dbReference type="Pfam" id="PF20414">
    <property type="entry name" value="DUF6698"/>
    <property type="match status" value="1"/>
</dbReference>
<evidence type="ECO:0000313" key="3">
    <source>
        <dbReference type="Proteomes" id="UP001218218"/>
    </source>
</evidence>
<dbReference type="Proteomes" id="UP001218218">
    <property type="component" value="Unassembled WGS sequence"/>
</dbReference>
<reference evidence="2" key="1">
    <citation type="submission" date="2023-03" db="EMBL/GenBank/DDBJ databases">
        <title>Massive genome expansion in bonnet fungi (Mycena s.s.) driven by repeated elements and novel gene families across ecological guilds.</title>
        <authorList>
            <consortium name="Lawrence Berkeley National Laboratory"/>
            <person name="Harder C.B."/>
            <person name="Miyauchi S."/>
            <person name="Viragh M."/>
            <person name="Kuo A."/>
            <person name="Thoen E."/>
            <person name="Andreopoulos B."/>
            <person name="Lu D."/>
            <person name="Skrede I."/>
            <person name="Drula E."/>
            <person name="Henrissat B."/>
            <person name="Morin E."/>
            <person name="Kohler A."/>
            <person name="Barry K."/>
            <person name="LaButti K."/>
            <person name="Morin E."/>
            <person name="Salamov A."/>
            <person name="Lipzen A."/>
            <person name="Mereny Z."/>
            <person name="Hegedus B."/>
            <person name="Baldrian P."/>
            <person name="Stursova M."/>
            <person name="Weitz H."/>
            <person name="Taylor A."/>
            <person name="Grigoriev I.V."/>
            <person name="Nagy L.G."/>
            <person name="Martin F."/>
            <person name="Kauserud H."/>
        </authorList>
    </citation>
    <scope>NUCLEOTIDE SEQUENCE</scope>
    <source>
        <strain evidence="2">CBHHK002</strain>
    </source>
</reference>
<feature type="region of interest" description="Disordered" evidence="1">
    <location>
        <begin position="361"/>
        <end position="399"/>
    </location>
</feature>
<accession>A0AAD6ZA18</accession>
<protein>
    <submittedName>
        <fullName evidence="2">Uncharacterized protein</fullName>
    </submittedName>
</protein>
<feature type="compositionally biased region" description="Basic and acidic residues" evidence="1">
    <location>
        <begin position="364"/>
        <end position="376"/>
    </location>
</feature>
<keyword evidence="3" id="KW-1185">Reference proteome</keyword>
<feature type="region of interest" description="Disordered" evidence="1">
    <location>
        <begin position="1"/>
        <end position="23"/>
    </location>
</feature>
<evidence type="ECO:0000256" key="1">
    <source>
        <dbReference type="SAM" id="MobiDB-lite"/>
    </source>
</evidence>
<sequence>MSQSPAQSPPQPHNRTPPSDVDLTQDYTARAQTLVLQCTLSKDRHELAELRAHLSECLDAQTRLHQQLKHRLVNLENGNKRPRKRPCRNKRTDGVTVKSIDFTLQELEARAHRIGRKYVILCGPFINTGSGNVESFVNTPFDEDYNPQMRFSSNDDIRQGQLCELHNIVSDELAPFLTCSWFAKAFFNGMKSQCSNTHTRLPLRRISYFHRLVREKWYSIWDIPILHGNESSEVDFDEVFRHPMLLKVYAAIIRGVKSATSVMDGTSHLPKANAMQWIFGITNTTPGAIAACAVWVIWLFSADDDFAPVGEETTINYCDQHDKYLSKILEGLRLRQKWAQELFLFWDSHLFPDTNGSRFSDGLSADHEEDREEMNRTSELLSTMPVISDDDGGSGSSSA</sequence>
<dbReference type="EMBL" id="JARIHO010000067">
    <property type="protein sequence ID" value="KAJ7314388.1"/>
    <property type="molecule type" value="Genomic_DNA"/>
</dbReference>
<proteinExistence type="predicted"/>
<dbReference type="InterPro" id="IPR046521">
    <property type="entry name" value="DUF6698"/>
</dbReference>
<gene>
    <name evidence="2" type="ORF">DFH08DRAFT_972793</name>
</gene>
<evidence type="ECO:0000313" key="2">
    <source>
        <dbReference type="EMBL" id="KAJ7314388.1"/>
    </source>
</evidence>
<organism evidence="2 3">
    <name type="scientific">Mycena albidolilacea</name>
    <dbReference type="NCBI Taxonomy" id="1033008"/>
    <lineage>
        <taxon>Eukaryota</taxon>
        <taxon>Fungi</taxon>
        <taxon>Dikarya</taxon>
        <taxon>Basidiomycota</taxon>
        <taxon>Agaricomycotina</taxon>
        <taxon>Agaricomycetes</taxon>
        <taxon>Agaricomycetidae</taxon>
        <taxon>Agaricales</taxon>
        <taxon>Marasmiineae</taxon>
        <taxon>Mycenaceae</taxon>
        <taxon>Mycena</taxon>
    </lineage>
</organism>
<dbReference type="AlphaFoldDB" id="A0AAD6ZA18"/>